<protein>
    <recommendedName>
        <fullName evidence="1">N-terminal domain-containing protein</fullName>
    </recommendedName>
</protein>
<dbReference type="InterPro" id="IPR013610">
    <property type="entry name" value="ArdC_N"/>
</dbReference>
<dbReference type="EMBL" id="BAABFA010000019">
    <property type="protein sequence ID" value="GAA4468932.1"/>
    <property type="molecule type" value="Genomic_DNA"/>
</dbReference>
<dbReference type="Pfam" id="PF08401">
    <property type="entry name" value="ArdcN"/>
    <property type="match status" value="1"/>
</dbReference>
<dbReference type="Proteomes" id="UP001500067">
    <property type="component" value="Unassembled WGS sequence"/>
</dbReference>
<feature type="domain" description="N-terminal" evidence="1">
    <location>
        <begin position="5"/>
        <end position="62"/>
    </location>
</feature>
<comment type="caution">
    <text evidence="2">The sequence shown here is derived from an EMBL/GenBank/DDBJ whole genome shotgun (WGS) entry which is preliminary data.</text>
</comment>
<proteinExistence type="predicted"/>
<evidence type="ECO:0000313" key="3">
    <source>
        <dbReference type="Proteomes" id="UP001500067"/>
    </source>
</evidence>
<evidence type="ECO:0000313" key="2">
    <source>
        <dbReference type="EMBL" id="GAA4468932.1"/>
    </source>
</evidence>
<accession>A0ABP8NPX6</accession>
<organism evidence="2 3">
    <name type="scientific">Nemorincola caseinilytica</name>
    <dbReference type="NCBI Taxonomy" id="2054315"/>
    <lineage>
        <taxon>Bacteria</taxon>
        <taxon>Pseudomonadati</taxon>
        <taxon>Bacteroidota</taxon>
        <taxon>Chitinophagia</taxon>
        <taxon>Chitinophagales</taxon>
        <taxon>Chitinophagaceae</taxon>
        <taxon>Nemorincola</taxon>
    </lineage>
</organism>
<sequence>MSQQQDVYTRITNKIIEDLEKGELTWRKPWSSDNLANNIVRPLRWNDKPYSGINTIILWANNRT</sequence>
<dbReference type="RefSeq" id="WP_425575756.1">
    <property type="nucleotide sequence ID" value="NZ_BAABFA010000019.1"/>
</dbReference>
<evidence type="ECO:0000259" key="1">
    <source>
        <dbReference type="Pfam" id="PF08401"/>
    </source>
</evidence>
<name>A0ABP8NPX6_9BACT</name>
<keyword evidence="3" id="KW-1185">Reference proteome</keyword>
<reference evidence="3" key="1">
    <citation type="journal article" date="2019" name="Int. J. Syst. Evol. Microbiol.">
        <title>The Global Catalogue of Microorganisms (GCM) 10K type strain sequencing project: providing services to taxonomists for standard genome sequencing and annotation.</title>
        <authorList>
            <consortium name="The Broad Institute Genomics Platform"/>
            <consortium name="The Broad Institute Genome Sequencing Center for Infectious Disease"/>
            <person name="Wu L."/>
            <person name="Ma J."/>
        </authorList>
    </citation>
    <scope>NUCLEOTIDE SEQUENCE [LARGE SCALE GENOMIC DNA]</scope>
    <source>
        <strain evidence="3">JCM 32105</strain>
    </source>
</reference>
<gene>
    <name evidence="2" type="ORF">GCM10023093_27500</name>
</gene>